<dbReference type="PANTHER" id="PTHR43777:SF1">
    <property type="entry name" value="MOLYBDENUM COFACTOR CYTIDYLYLTRANSFERASE"/>
    <property type="match status" value="1"/>
</dbReference>
<accession>A0A068NXZ6</accession>
<dbReference type="HOGENOM" id="CLU_061980_2_0_0"/>
<evidence type="ECO:0000313" key="3">
    <source>
        <dbReference type="EMBL" id="AIE86529.1"/>
    </source>
</evidence>
<evidence type="ECO:0000259" key="2">
    <source>
        <dbReference type="Pfam" id="PF12804"/>
    </source>
</evidence>
<dbReference type="Proteomes" id="UP000027982">
    <property type="component" value="Chromosome"/>
</dbReference>
<dbReference type="InterPro" id="IPR029044">
    <property type="entry name" value="Nucleotide-diphossugar_trans"/>
</dbReference>
<dbReference type="PANTHER" id="PTHR43777">
    <property type="entry name" value="MOLYBDENUM COFACTOR CYTIDYLYLTRANSFERASE"/>
    <property type="match status" value="1"/>
</dbReference>
<dbReference type="SUPFAM" id="SSF53448">
    <property type="entry name" value="Nucleotide-diphospho-sugar transferases"/>
    <property type="match status" value="1"/>
</dbReference>
<feature type="region of interest" description="Disordered" evidence="1">
    <location>
        <begin position="199"/>
        <end position="226"/>
    </location>
</feature>
<proteinExistence type="predicted"/>
<evidence type="ECO:0000313" key="4">
    <source>
        <dbReference type="Proteomes" id="UP000027982"/>
    </source>
</evidence>
<dbReference type="AlphaFoldDB" id="A0A068NXZ6"/>
<dbReference type="Gene3D" id="3.90.550.10">
    <property type="entry name" value="Spore Coat Polysaccharide Biosynthesis Protein SpsA, Chain A"/>
    <property type="match status" value="1"/>
</dbReference>
<dbReference type="CDD" id="cd04182">
    <property type="entry name" value="GT_2_like_f"/>
    <property type="match status" value="1"/>
</dbReference>
<dbReference type="Pfam" id="PF12804">
    <property type="entry name" value="NTP_transf_3"/>
    <property type="match status" value="1"/>
</dbReference>
<dbReference type="eggNOG" id="COG2068">
    <property type="taxonomic scope" value="Bacteria"/>
</dbReference>
<dbReference type="STRING" id="661478.OP10G_3161"/>
<sequence length="226" mass="23696">MNEVHAQKPFAVVVLAAGGSARLGRPKQLLPYLGRTLVEHAVRTAIASGAAEVVVVLGAEAAAVRERLQGLKVRFVTNRDWQEGMGGSIRAGVAALSGHIEAAVIALADQPRITPDHLRTLAHRIEEAEKTIVASSYDGVLGAPCAFARAEFPRLLALSGDTGARALVRSGSEPVEVVCFDGANVDVDTPADYQALVPKLVTADPEEAEQDPREARGPPKSASPTS</sequence>
<feature type="domain" description="MobA-like NTP transferase" evidence="2">
    <location>
        <begin position="12"/>
        <end position="171"/>
    </location>
</feature>
<evidence type="ECO:0000256" key="1">
    <source>
        <dbReference type="SAM" id="MobiDB-lite"/>
    </source>
</evidence>
<reference evidence="3 4" key="1">
    <citation type="journal article" date="2014" name="PLoS ONE">
        <title>The first complete genome sequence of the class fimbriimonadia in the phylum armatimonadetes.</title>
        <authorList>
            <person name="Hu Z.Y."/>
            <person name="Wang Y.Z."/>
            <person name="Im W.T."/>
            <person name="Wang S.Y."/>
            <person name="Zhao G.P."/>
            <person name="Zheng H.J."/>
            <person name="Quan Z.X."/>
        </authorList>
    </citation>
    <scope>NUCLEOTIDE SEQUENCE [LARGE SCALE GENOMIC DNA]</scope>
    <source>
        <strain evidence="3">Gsoil 348</strain>
    </source>
</reference>
<dbReference type="RefSeq" id="WP_025229513.1">
    <property type="nucleotide sequence ID" value="NZ_CP007139.1"/>
</dbReference>
<dbReference type="OrthoDB" id="9797742at2"/>
<name>A0A068NXZ6_FIMGI</name>
<dbReference type="KEGG" id="fgi:OP10G_3161"/>
<gene>
    <name evidence="3" type="ORF">OP10G_3161</name>
</gene>
<dbReference type="EMBL" id="CP007139">
    <property type="protein sequence ID" value="AIE86529.1"/>
    <property type="molecule type" value="Genomic_DNA"/>
</dbReference>
<dbReference type="InterPro" id="IPR025877">
    <property type="entry name" value="MobA-like_NTP_Trfase"/>
</dbReference>
<organism evidence="3 4">
    <name type="scientific">Fimbriimonas ginsengisoli Gsoil 348</name>
    <dbReference type="NCBI Taxonomy" id="661478"/>
    <lineage>
        <taxon>Bacteria</taxon>
        <taxon>Bacillati</taxon>
        <taxon>Armatimonadota</taxon>
        <taxon>Fimbriimonadia</taxon>
        <taxon>Fimbriimonadales</taxon>
        <taxon>Fimbriimonadaceae</taxon>
        <taxon>Fimbriimonas</taxon>
    </lineage>
</organism>
<protein>
    <submittedName>
        <fullName evidence="3">MobA-like protein-like protein</fullName>
    </submittedName>
</protein>
<keyword evidence="4" id="KW-1185">Reference proteome</keyword>
<dbReference type="GO" id="GO:0016779">
    <property type="term" value="F:nucleotidyltransferase activity"/>
    <property type="evidence" value="ECO:0007669"/>
    <property type="project" value="UniProtKB-ARBA"/>
</dbReference>